<keyword evidence="2" id="KW-1185">Reference proteome</keyword>
<proteinExistence type="predicted"/>
<name>A0AAV7K5U2_9METZ</name>
<evidence type="ECO:0000313" key="1">
    <source>
        <dbReference type="EMBL" id="KAI6656139.1"/>
    </source>
</evidence>
<dbReference type="Proteomes" id="UP001165289">
    <property type="component" value="Unassembled WGS sequence"/>
</dbReference>
<dbReference type="AlphaFoldDB" id="A0AAV7K5U2"/>
<evidence type="ECO:0000313" key="2">
    <source>
        <dbReference type="Proteomes" id="UP001165289"/>
    </source>
</evidence>
<accession>A0AAV7K5U2</accession>
<organism evidence="1 2">
    <name type="scientific">Oopsacas minuta</name>
    <dbReference type="NCBI Taxonomy" id="111878"/>
    <lineage>
        <taxon>Eukaryota</taxon>
        <taxon>Metazoa</taxon>
        <taxon>Porifera</taxon>
        <taxon>Hexactinellida</taxon>
        <taxon>Hexasterophora</taxon>
        <taxon>Lyssacinosida</taxon>
        <taxon>Leucopsacidae</taxon>
        <taxon>Oopsacas</taxon>
    </lineage>
</organism>
<reference evidence="1 2" key="1">
    <citation type="journal article" date="2023" name="BMC Biol.">
        <title>The compact genome of the sponge Oopsacas minuta (Hexactinellida) is lacking key metazoan core genes.</title>
        <authorList>
            <person name="Santini S."/>
            <person name="Schenkelaars Q."/>
            <person name="Jourda C."/>
            <person name="Duchesne M."/>
            <person name="Belahbib H."/>
            <person name="Rocher C."/>
            <person name="Selva M."/>
            <person name="Riesgo A."/>
            <person name="Vervoort M."/>
            <person name="Leys S.P."/>
            <person name="Kodjabachian L."/>
            <person name="Le Bivic A."/>
            <person name="Borchiellini C."/>
            <person name="Claverie J.M."/>
            <person name="Renard E."/>
        </authorList>
    </citation>
    <scope>NUCLEOTIDE SEQUENCE [LARGE SCALE GENOMIC DNA]</scope>
    <source>
        <strain evidence="1">SPO-2</strain>
    </source>
</reference>
<comment type="caution">
    <text evidence="1">The sequence shown here is derived from an EMBL/GenBank/DDBJ whole genome shotgun (WGS) entry which is preliminary data.</text>
</comment>
<sequence>MSVTGENIELGVERDCACGDNILTDMSDMIKDQEETTEKNKEVLVSDMELEEITVTTTKHLKPKVGFQVVVQYEGELFPGIVEGIDLKGGSG</sequence>
<dbReference type="EMBL" id="JAKMXF010000155">
    <property type="protein sequence ID" value="KAI6656139.1"/>
    <property type="molecule type" value="Genomic_DNA"/>
</dbReference>
<protein>
    <submittedName>
        <fullName evidence="1">Uncharacterized protein</fullName>
    </submittedName>
</protein>
<gene>
    <name evidence="1" type="ORF">LOD99_1472</name>
</gene>